<organism evidence="2 3">
    <name type="scientific">Symbiodinium necroappetens</name>
    <dbReference type="NCBI Taxonomy" id="1628268"/>
    <lineage>
        <taxon>Eukaryota</taxon>
        <taxon>Sar</taxon>
        <taxon>Alveolata</taxon>
        <taxon>Dinophyceae</taxon>
        <taxon>Suessiales</taxon>
        <taxon>Symbiodiniaceae</taxon>
        <taxon>Symbiodinium</taxon>
    </lineage>
</organism>
<comment type="caution">
    <text evidence="2">The sequence shown here is derived from an EMBL/GenBank/DDBJ whole genome shotgun (WGS) entry which is preliminary data.</text>
</comment>
<evidence type="ECO:0000256" key="1">
    <source>
        <dbReference type="SAM" id="MobiDB-lite"/>
    </source>
</evidence>
<evidence type="ECO:0000313" key="2">
    <source>
        <dbReference type="EMBL" id="CAE7659842.1"/>
    </source>
</evidence>
<reference evidence="2" key="1">
    <citation type="submission" date="2021-02" db="EMBL/GenBank/DDBJ databases">
        <authorList>
            <person name="Dougan E. K."/>
            <person name="Rhodes N."/>
            <person name="Thang M."/>
            <person name="Chan C."/>
        </authorList>
    </citation>
    <scope>NUCLEOTIDE SEQUENCE</scope>
</reference>
<accession>A0A812VYX0</accession>
<sequence length="469" mass="52826">MDDRAAGVHALRKKVQAPRPGASNPRASDGSGTRRGFVFDLTLDRFFAAWHAVGRDARHYGRSRRDANSRKWLRTQCSTRFLWSLVASLQCFVDKPLPAKLFRGMRCRHRSTQNAGTLLSSSERGICKVVFDIEAEPALVPAMQLVRVCVVPHPFLAGLAFLAWALAHAQQEDLKIDSLRTALMFNQVMGKSSGQLTMLAVMQEEAVKGLKFCFAAWKKTVNRKAQALRKFWLKGLREAFKAWLETLLLDRHDRALDLLTRTQAELKQLQITALARQAQADRLRGCVLEVRHACFEGSFVRRVLFSWRRLSRSRLMAESRARARQALAASALQVAEAMGKLTIPFLRPHLQAWASHTSQARKLKHAAENTIKALVGSSLSTVFRAWKQMKLSNYQSLVAKLHQREREYSELHELSESFFQCSREGSQRLKAMESAARAADRVLQIGAARADSLEAEARALRRSLPLGSS</sequence>
<proteinExistence type="predicted"/>
<gene>
    <name evidence="2" type="primary">SKOR</name>
    <name evidence="2" type="ORF">SNEC2469_LOCUS18731</name>
</gene>
<dbReference type="Proteomes" id="UP000601435">
    <property type="component" value="Unassembled WGS sequence"/>
</dbReference>
<keyword evidence="3" id="KW-1185">Reference proteome</keyword>
<dbReference type="AlphaFoldDB" id="A0A812VYX0"/>
<dbReference type="EMBL" id="CAJNJA010031701">
    <property type="protein sequence ID" value="CAE7659842.1"/>
    <property type="molecule type" value="Genomic_DNA"/>
</dbReference>
<name>A0A812VYX0_9DINO</name>
<protein>
    <submittedName>
        <fullName evidence="2">SKOR protein</fullName>
    </submittedName>
</protein>
<feature type="region of interest" description="Disordered" evidence="1">
    <location>
        <begin position="1"/>
        <end position="31"/>
    </location>
</feature>
<dbReference type="OrthoDB" id="433786at2759"/>
<evidence type="ECO:0000313" key="3">
    <source>
        <dbReference type="Proteomes" id="UP000601435"/>
    </source>
</evidence>
<feature type="non-terminal residue" evidence="2">
    <location>
        <position position="1"/>
    </location>
</feature>